<proteinExistence type="predicted"/>
<evidence type="ECO:0000256" key="1">
    <source>
        <dbReference type="SAM" id="SignalP"/>
    </source>
</evidence>
<evidence type="ECO:0000313" key="3">
    <source>
        <dbReference type="Proteomes" id="UP001160301"/>
    </source>
</evidence>
<organism evidence="2 3">
    <name type="scientific">Polyangium sorediatum</name>
    <dbReference type="NCBI Taxonomy" id="889274"/>
    <lineage>
        <taxon>Bacteria</taxon>
        <taxon>Pseudomonadati</taxon>
        <taxon>Myxococcota</taxon>
        <taxon>Polyangia</taxon>
        <taxon>Polyangiales</taxon>
        <taxon>Polyangiaceae</taxon>
        <taxon>Polyangium</taxon>
    </lineage>
</organism>
<accession>A0ABT6NWB0</accession>
<feature type="chain" id="PRO_5045604654" description="Lipoprotein" evidence="1">
    <location>
        <begin position="22"/>
        <end position="198"/>
    </location>
</feature>
<gene>
    <name evidence="2" type="ORF">QHF89_24245</name>
</gene>
<reference evidence="2 3" key="1">
    <citation type="submission" date="2023-04" db="EMBL/GenBank/DDBJ databases">
        <title>The genome sequence of Polyangium sorediatum DSM14670.</title>
        <authorList>
            <person name="Zhang X."/>
        </authorList>
    </citation>
    <scope>NUCLEOTIDE SEQUENCE [LARGE SCALE GENOMIC DNA]</scope>
    <source>
        <strain evidence="2 3">DSM 14670</strain>
    </source>
</reference>
<dbReference type="Proteomes" id="UP001160301">
    <property type="component" value="Unassembled WGS sequence"/>
</dbReference>
<evidence type="ECO:0008006" key="4">
    <source>
        <dbReference type="Google" id="ProtNLM"/>
    </source>
</evidence>
<keyword evidence="1" id="KW-0732">Signal</keyword>
<dbReference type="EMBL" id="JARZHI010000022">
    <property type="protein sequence ID" value="MDI1432629.1"/>
    <property type="molecule type" value="Genomic_DNA"/>
</dbReference>
<protein>
    <recommendedName>
        <fullName evidence="4">Lipoprotein</fullName>
    </recommendedName>
</protein>
<keyword evidence="3" id="KW-1185">Reference proteome</keyword>
<comment type="caution">
    <text evidence="2">The sequence shown here is derived from an EMBL/GenBank/DDBJ whole genome shotgun (WGS) entry which is preliminary data.</text>
</comment>
<feature type="signal peptide" evidence="1">
    <location>
        <begin position="1"/>
        <end position="21"/>
    </location>
</feature>
<evidence type="ECO:0000313" key="2">
    <source>
        <dbReference type="EMBL" id="MDI1432629.1"/>
    </source>
</evidence>
<dbReference type="RefSeq" id="WP_136970257.1">
    <property type="nucleotide sequence ID" value="NZ_JARZHI010000022.1"/>
</dbReference>
<dbReference type="PROSITE" id="PS51257">
    <property type="entry name" value="PROKAR_LIPOPROTEIN"/>
    <property type="match status" value="1"/>
</dbReference>
<sequence>MRTLFGSITSLLLMLVAGCNTVDPDECWVNTSGGLGDEEPIPIGAGVGATSSGDFGTPPAGEPLAAEATENPCVAMGSVTVVSFSPSEFPFVTIVQDDGTGPAGGWQEAKANLEFIKKRRGGGSTWSCAITIQMPLRAEAYGKISASRAAGFSVDVTEDVAYGMDYSLPPGIFCEKFRIGADVAFKSMYPNLGSRVLK</sequence>
<name>A0ABT6NWB0_9BACT</name>